<name>A0ABW5G8K6_9PSEU</name>
<dbReference type="PANTHER" id="PTHR13812:SF19">
    <property type="entry name" value="KETIMINE REDUCTASE MU-CRYSTALLIN"/>
    <property type="match status" value="1"/>
</dbReference>
<accession>A0ABW5G8K6</accession>
<keyword evidence="2" id="KW-1185">Reference proteome</keyword>
<organism evidence="1 2">
    <name type="scientific">Amycolatopsis samaneae</name>
    <dbReference type="NCBI Taxonomy" id="664691"/>
    <lineage>
        <taxon>Bacteria</taxon>
        <taxon>Bacillati</taxon>
        <taxon>Actinomycetota</taxon>
        <taxon>Actinomycetes</taxon>
        <taxon>Pseudonocardiales</taxon>
        <taxon>Pseudonocardiaceae</taxon>
        <taxon>Amycolatopsis</taxon>
    </lineage>
</organism>
<dbReference type="Pfam" id="PF02423">
    <property type="entry name" value="OCD_Mu_crystall"/>
    <property type="match status" value="1"/>
</dbReference>
<dbReference type="Gene3D" id="3.40.50.720">
    <property type="entry name" value="NAD(P)-binding Rossmann-like Domain"/>
    <property type="match status" value="1"/>
</dbReference>
<dbReference type="SUPFAM" id="SSF51735">
    <property type="entry name" value="NAD(P)-binding Rossmann-fold domains"/>
    <property type="match status" value="1"/>
</dbReference>
<dbReference type="EMBL" id="JBHUKU010000002">
    <property type="protein sequence ID" value="MFD2457390.1"/>
    <property type="molecule type" value="Genomic_DNA"/>
</dbReference>
<reference evidence="2" key="1">
    <citation type="journal article" date="2019" name="Int. J. Syst. Evol. Microbiol.">
        <title>The Global Catalogue of Microorganisms (GCM) 10K type strain sequencing project: providing services to taxonomists for standard genome sequencing and annotation.</title>
        <authorList>
            <consortium name="The Broad Institute Genomics Platform"/>
            <consortium name="The Broad Institute Genome Sequencing Center for Infectious Disease"/>
            <person name="Wu L."/>
            <person name="Ma J."/>
        </authorList>
    </citation>
    <scope>NUCLEOTIDE SEQUENCE [LARGE SCALE GENOMIC DNA]</scope>
    <source>
        <strain evidence="2">CGMCC 4.7643</strain>
    </source>
</reference>
<dbReference type="InterPro" id="IPR036291">
    <property type="entry name" value="NAD(P)-bd_dom_sf"/>
</dbReference>
<sequence>MTTRLSADEVRAAVPMPAAVAAVREAFLDLADGHFVQPQRLAFGGTAPDQGTVLVMSAHHQPTGAATVKTTSVVPGRDPLIQSTLVWTTTERQLVAEAATITTLRTGAASGVATDLLAPRDATRLALIGAGAQAADQVRAVAAVRDLATLTVFTRSPARAHALLAALATEFPGLRTRVANTADDAVAEAEIVCCATSSATPVLDTAALPDRVHVNAIGSFRPSMRELPAELLATASAVVVDQLDACLEESGEIRHAVGTGLVDRAAILELGHALRNPSTVDGRTVFKSVGVAAQDWAIARLLDRDFAFSPPAHD</sequence>
<gene>
    <name evidence="1" type="ORF">ACFSYJ_02220</name>
</gene>
<dbReference type="RefSeq" id="WP_345388665.1">
    <property type="nucleotide sequence ID" value="NZ_BAABHG010000003.1"/>
</dbReference>
<dbReference type="PANTHER" id="PTHR13812">
    <property type="entry name" value="KETIMINE REDUCTASE MU-CRYSTALLIN"/>
    <property type="match status" value="1"/>
</dbReference>
<dbReference type="PIRSF" id="PIRSF001439">
    <property type="entry name" value="CryM"/>
    <property type="match status" value="1"/>
</dbReference>
<dbReference type="Proteomes" id="UP001597419">
    <property type="component" value="Unassembled WGS sequence"/>
</dbReference>
<dbReference type="InterPro" id="IPR023401">
    <property type="entry name" value="ODC_N"/>
</dbReference>
<evidence type="ECO:0000313" key="2">
    <source>
        <dbReference type="Proteomes" id="UP001597419"/>
    </source>
</evidence>
<dbReference type="InterPro" id="IPR003462">
    <property type="entry name" value="ODC_Mu_crystall"/>
</dbReference>
<evidence type="ECO:0000313" key="1">
    <source>
        <dbReference type="EMBL" id="MFD2457390.1"/>
    </source>
</evidence>
<comment type="caution">
    <text evidence="1">The sequence shown here is derived from an EMBL/GenBank/DDBJ whole genome shotgun (WGS) entry which is preliminary data.</text>
</comment>
<proteinExistence type="predicted"/>
<protein>
    <submittedName>
        <fullName evidence="1">Ornithine cyclodeaminase family protein</fullName>
    </submittedName>
</protein>
<dbReference type="Gene3D" id="3.30.1780.10">
    <property type="entry name" value="ornithine cyclodeaminase, domain 1"/>
    <property type="match status" value="1"/>
</dbReference>